<proteinExistence type="predicted"/>
<evidence type="ECO:0008006" key="5">
    <source>
        <dbReference type="Google" id="ProtNLM"/>
    </source>
</evidence>
<feature type="compositionally biased region" description="Polar residues" evidence="2">
    <location>
        <begin position="444"/>
        <end position="456"/>
    </location>
</feature>
<evidence type="ECO:0000256" key="2">
    <source>
        <dbReference type="SAM" id="MobiDB-lite"/>
    </source>
</evidence>
<comment type="caution">
    <text evidence="3">The sequence shown here is derived from an EMBL/GenBank/DDBJ whole genome shotgun (WGS) entry which is preliminary data.</text>
</comment>
<feature type="compositionally biased region" description="Basic and acidic residues" evidence="2">
    <location>
        <begin position="634"/>
        <end position="646"/>
    </location>
</feature>
<evidence type="ECO:0000313" key="4">
    <source>
        <dbReference type="Proteomes" id="UP000756346"/>
    </source>
</evidence>
<gene>
    <name evidence="3" type="ORF">B0I36DRAFT_100711</name>
</gene>
<dbReference type="AlphaFoldDB" id="A0A9P8YAU4"/>
<name>A0A9P8YAU4_9PEZI</name>
<accession>A0A9P8YAU4</accession>
<keyword evidence="1" id="KW-0175">Coiled coil</keyword>
<keyword evidence="4" id="KW-1185">Reference proteome</keyword>
<dbReference type="EMBL" id="JAGTJQ010000004">
    <property type="protein sequence ID" value="KAH7032797.1"/>
    <property type="molecule type" value="Genomic_DNA"/>
</dbReference>
<feature type="compositionally biased region" description="Acidic residues" evidence="2">
    <location>
        <begin position="488"/>
        <end position="499"/>
    </location>
</feature>
<feature type="region of interest" description="Disordered" evidence="2">
    <location>
        <begin position="628"/>
        <end position="653"/>
    </location>
</feature>
<feature type="compositionally biased region" description="Polar residues" evidence="2">
    <location>
        <begin position="289"/>
        <end position="298"/>
    </location>
</feature>
<reference evidence="3" key="1">
    <citation type="journal article" date="2021" name="Nat. Commun.">
        <title>Genetic determinants of endophytism in the Arabidopsis root mycobiome.</title>
        <authorList>
            <person name="Mesny F."/>
            <person name="Miyauchi S."/>
            <person name="Thiergart T."/>
            <person name="Pickel B."/>
            <person name="Atanasova L."/>
            <person name="Karlsson M."/>
            <person name="Huettel B."/>
            <person name="Barry K.W."/>
            <person name="Haridas S."/>
            <person name="Chen C."/>
            <person name="Bauer D."/>
            <person name="Andreopoulos W."/>
            <person name="Pangilinan J."/>
            <person name="LaButti K."/>
            <person name="Riley R."/>
            <person name="Lipzen A."/>
            <person name="Clum A."/>
            <person name="Drula E."/>
            <person name="Henrissat B."/>
            <person name="Kohler A."/>
            <person name="Grigoriev I.V."/>
            <person name="Martin F.M."/>
            <person name="Hacquard S."/>
        </authorList>
    </citation>
    <scope>NUCLEOTIDE SEQUENCE</scope>
    <source>
        <strain evidence="3">MPI-CAGE-CH-0230</strain>
    </source>
</reference>
<dbReference type="Proteomes" id="UP000756346">
    <property type="component" value="Unassembled WGS sequence"/>
</dbReference>
<dbReference type="RefSeq" id="XP_046013629.1">
    <property type="nucleotide sequence ID" value="XM_046147708.1"/>
</dbReference>
<sequence length="653" mass="72546">MVARRRRALSNSTVATVDESAVPYFKESSVLKKVPPSYHSDEWPCFLLVDATVYDRHGRMANQLSVDLEGPFIIRGKLALDKDQEKYLVARPGKCRDAFVQIENSASFAVALKDEDNGPPLPVLWASGEAGWYEIVPSDKYKGIAHAMFQSISLYYSMVDQFAAASSKKKSSKRKPRPDIQSEINEMLFHFAVQEGEGLTLPEAIQRCDDNVIFFLSHFENKSSPFYKWLASRHPDVLERLANRVVHDNAPLVVPGFEAADPADPRYRIKSASLEATGGSRRSRGASRQESANSASETQSKHRDLASRPKRDASAPKADVEMADAANPVKKGLEALLEFLEEERESINALQGGHPQRKACKDILPKSWHTKVYLSCSIPNYGGGKEVCEYYAEDLVQRLGKEWHDSQLYKWAKQNVKTRPAFENITEEKIINLVRRQKKPRASAVNSAPRTPQPSSGGKHLPHPGRTGGKQSGLRPVYSKKRPRDAFASDDEMDIDSDDVGSGPAQRRKKSRFLGGKHASGASSSSDDDDEVPDSPLTKLVVTAENLPSTFASGPNSTWTCEEPDCGFVVRGADDEDGQKAINDHYEEHERAARELMQEMETSRVNLAVQEGKKGHLPIDHLLEKIRSLGGEPPLKEPSLDGEPRPIKRSLLI</sequence>
<evidence type="ECO:0000313" key="3">
    <source>
        <dbReference type="EMBL" id="KAH7032797.1"/>
    </source>
</evidence>
<feature type="region of interest" description="Disordered" evidence="2">
    <location>
        <begin position="272"/>
        <end position="325"/>
    </location>
</feature>
<dbReference type="OrthoDB" id="5382953at2759"/>
<evidence type="ECO:0000256" key="1">
    <source>
        <dbReference type="SAM" id="Coils"/>
    </source>
</evidence>
<organism evidence="3 4">
    <name type="scientific">Microdochium trichocladiopsis</name>
    <dbReference type="NCBI Taxonomy" id="1682393"/>
    <lineage>
        <taxon>Eukaryota</taxon>
        <taxon>Fungi</taxon>
        <taxon>Dikarya</taxon>
        <taxon>Ascomycota</taxon>
        <taxon>Pezizomycotina</taxon>
        <taxon>Sordariomycetes</taxon>
        <taxon>Xylariomycetidae</taxon>
        <taxon>Xylariales</taxon>
        <taxon>Microdochiaceae</taxon>
        <taxon>Microdochium</taxon>
    </lineage>
</organism>
<protein>
    <recommendedName>
        <fullName evidence="5">DNA (cytosine-5)-methyltransferase 1 replication foci domain-containing protein</fullName>
    </recommendedName>
</protein>
<feature type="region of interest" description="Disordered" evidence="2">
    <location>
        <begin position="434"/>
        <end position="535"/>
    </location>
</feature>
<feature type="coiled-coil region" evidence="1">
    <location>
        <begin position="579"/>
        <end position="606"/>
    </location>
</feature>
<feature type="compositionally biased region" description="Basic and acidic residues" evidence="2">
    <location>
        <begin position="299"/>
        <end position="320"/>
    </location>
</feature>
<dbReference type="GeneID" id="70177254"/>